<dbReference type="AlphaFoldDB" id="A0A317FXT7"/>
<dbReference type="EMBL" id="NXNG01000005">
    <property type="protein sequence ID" value="PWT25691.1"/>
    <property type="molecule type" value="Genomic_DNA"/>
</dbReference>
<feature type="transmembrane region" description="Helical" evidence="1">
    <location>
        <begin position="29"/>
        <end position="49"/>
    </location>
</feature>
<feature type="transmembrane region" description="Helical" evidence="1">
    <location>
        <begin position="186"/>
        <end position="205"/>
    </location>
</feature>
<feature type="transmembrane region" description="Helical" evidence="1">
    <location>
        <begin position="225"/>
        <end position="245"/>
    </location>
</feature>
<feature type="transmembrane region" description="Helical" evidence="1">
    <location>
        <begin position="266"/>
        <end position="293"/>
    </location>
</feature>
<dbReference type="Gene3D" id="1.20.144.10">
    <property type="entry name" value="Phosphatidic acid phosphatase type 2/haloperoxidase"/>
    <property type="match status" value="1"/>
</dbReference>
<dbReference type="Proteomes" id="UP000245488">
    <property type="component" value="Chromosome"/>
</dbReference>
<feature type="domain" description="Phosphatidic acid phosphatase type 2/haloperoxidase" evidence="2">
    <location>
        <begin position="57"/>
        <end position="172"/>
    </location>
</feature>
<sequence>MGGVTCLDIKYLLFLQEIRESAPEWINNLMQLITDMAGGILILLIPMIAFFCVDKKKGEFIWISLAIASVINVFVKCLFCVYRPWIRSELINPSAKAIEGAGDYSFPSSHTQGSASAFGSLAYVYRKKKLLSIICICVILLVAFSRNYLGVHTPQDVLAGLFIAIVGIALTYFIQKKIDGSEKNRIIFCGIAVVTIMLALLFVSMKEYPIDLDASGNVLYDPLRSISSFASKAGLAIGFLAAWILEEKYIAFSTENLTFGHRIIRAVTAILLYFLMAIIAAGVSSIIPIAWVAAFMQNAIMYFGVIFFAPLIFTKIESHSRS</sequence>
<feature type="transmembrane region" description="Helical" evidence="1">
    <location>
        <begin position="299"/>
        <end position="316"/>
    </location>
</feature>
<reference evidence="3 5" key="1">
    <citation type="submission" date="2017-09" db="EMBL/GenBank/DDBJ databases">
        <title>High-quality draft genome sequence of Butyrivibrio fibrisolvens INBov1, isolated from cow rumen.</title>
        <authorList>
            <person name="Rodriguez Hernaez J."/>
            <person name="Rivarola M."/>
            <person name="Paniego N."/>
            <person name="Cravero S."/>
            <person name="Ceron Cucchi M."/>
            <person name="Martinez M.C."/>
        </authorList>
    </citation>
    <scope>NUCLEOTIDE SEQUENCE [LARGE SCALE GENOMIC DNA]</scope>
    <source>
        <strain evidence="3 5">INBov1</strain>
    </source>
</reference>
<proteinExistence type="predicted"/>
<evidence type="ECO:0000256" key="1">
    <source>
        <dbReference type="SAM" id="Phobius"/>
    </source>
</evidence>
<protein>
    <recommendedName>
        <fullName evidence="2">Phosphatidic acid phosphatase type 2/haloperoxidase domain-containing protein</fullName>
    </recommendedName>
</protein>
<keyword evidence="5" id="KW-1185">Reference proteome</keyword>
<keyword evidence="1" id="KW-0472">Membrane</keyword>
<keyword evidence="1" id="KW-1133">Transmembrane helix</keyword>
<keyword evidence="1" id="KW-0812">Transmembrane</keyword>
<dbReference type="InterPro" id="IPR036938">
    <property type="entry name" value="PAP2/HPO_sf"/>
</dbReference>
<evidence type="ECO:0000313" key="5">
    <source>
        <dbReference type="Proteomes" id="UP000245488"/>
    </source>
</evidence>
<comment type="caution">
    <text evidence="3">The sequence shown here is derived from an EMBL/GenBank/DDBJ whole genome shotgun (WGS) entry which is preliminary data.</text>
</comment>
<dbReference type="Pfam" id="PF01569">
    <property type="entry name" value="PAP2"/>
    <property type="match status" value="1"/>
</dbReference>
<dbReference type="SUPFAM" id="SSF48317">
    <property type="entry name" value="Acid phosphatase/Vanadium-dependent haloperoxidase"/>
    <property type="match status" value="1"/>
</dbReference>
<name>A0A317FXT7_BUTFI</name>
<feature type="transmembrane region" description="Helical" evidence="1">
    <location>
        <begin position="157"/>
        <end position="174"/>
    </location>
</feature>
<accession>A0A317FXT7</accession>
<evidence type="ECO:0000313" key="3">
    <source>
        <dbReference type="EMBL" id="PWT25691.1"/>
    </source>
</evidence>
<dbReference type="SMART" id="SM00014">
    <property type="entry name" value="acidPPc"/>
    <property type="match status" value="1"/>
</dbReference>
<evidence type="ECO:0000259" key="2">
    <source>
        <dbReference type="SMART" id="SM00014"/>
    </source>
</evidence>
<evidence type="ECO:0000313" key="4">
    <source>
        <dbReference type="EMBL" id="PWT27276.1"/>
    </source>
</evidence>
<dbReference type="EMBL" id="NXNG01000001">
    <property type="protein sequence ID" value="PWT27276.1"/>
    <property type="molecule type" value="Genomic_DNA"/>
</dbReference>
<dbReference type="PANTHER" id="PTHR14969">
    <property type="entry name" value="SPHINGOSINE-1-PHOSPHATE PHOSPHOHYDROLASE"/>
    <property type="match status" value="1"/>
</dbReference>
<dbReference type="InterPro" id="IPR000326">
    <property type="entry name" value="PAP2/HPO"/>
</dbReference>
<dbReference type="PANTHER" id="PTHR14969:SF13">
    <property type="entry name" value="AT30094P"/>
    <property type="match status" value="1"/>
</dbReference>
<feature type="transmembrane region" description="Helical" evidence="1">
    <location>
        <begin position="130"/>
        <end position="151"/>
    </location>
</feature>
<feature type="transmembrane region" description="Helical" evidence="1">
    <location>
        <begin position="61"/>
        <end position="82"/>
    </location>
</feature>
<organism evidence="3 5">
    <name type="scientific">Butyrivibrio fibrisolvens</name>
    <dbReference type="NCBI Taxonomy" id="831"/>
    <lineage>
        <taxon>Bacteria</taxon>
        <taxon>Bacillati</taxon>
        <taxon>Bacillota</taxon>
        <taxon>Clostridia</taxon>
        <taxon>Lachnospirales</taxon>
        <taxon>Lachnospiraceae</taxon>
        <taxon>Butyrivibrio</taxon>
    </lineage>
</organism>
<gene>
    <name evidence="3" type="ORF">CPT75_01650</name>
    <name evidence="4" type="ORF">CPT75_09255</name>
</gene>